<evidence type="ECO:0000256" key="10">
    <source>
        <dbReference type="ARBA" id="ARBA00048540"/>
    </source>
</evidence>
<name>A0A5C5W9J8_9BACT</name>
<reference evidence="11 12" key="1">
    <citation type="submission" date="2019-02" db="EMBL/GenBank/DDBJ databases">
        <title>Deep-cultivation of Planctomycetes and their phenomic and genomic characterization uncovers novel biology.</title>
        <authorList>
            <person name="Wiegand S."/>
            <person name="Jogler M."/>
            <person name="Boedeker C."/>
            <person name="Pinto D."/>
            <person name="Vollmers J."/>
            <person name="Rivas-Marin E."/>
            <person name="Kohn T."/>
            <person name="Peeters S.H."/>
            <person name="Heuer A."/>
            <person name="Rast P."/>
            <person name="Oberbeckmann S."/>
            <person name="Bunk B."/>
            <person name="Jeske O."/>
            <person name="Meyerdierks A."/>
            <person name="Storesund J.E."/>
            <person name="Kallscheuer N."/>
            <person name="Luecker S."/>
            <person name="Lage O.M."/>
            <person name="Pohl T."/>
            <person name="Merkel B.J."/>
            <person name="Hornburger P."/>
            <person name="Mueller R.-W."/>
            <person name="Bruemmer F."/>
            <person name="Labrenz M."/>
            <person name="Spormann A.M."/>
            <person name="Op Den Camp H."/>
            <person name="Overmann J."/>
            <person name="Amann R."/>
            <person name="Jetten M.S.M."/>
            <person name="Mascher T."/>
            <person name="Medema M.H."/>
            <person name="Devos D.P."/>
            <person name="Kaster A.-K."/>
            <person name="Ovreas L."/>
            <person name="Rohde M."/>
            <person name="Galperin M.Y."/>
            <person name="Jogler C."/>
        </authorList>
    </citation>
    <scope>NUCLEOTIDE SEQUENCE [LARGE SCALE GENOMIC DNA]</scope>
    <source>
        <strain evidence="11 12">Pla111</strain>
    </source>
</reference>
<dbReference type="EMBL" id="SJPH01000002">
    <property type="protein sequence ID" value="TWT47294.1"/>
    <property type="molecule type" value="Genomic_DNA"/>
</dbReference>
<keyword evidence="11" id="KW-0449">Lipoprotein</keyword>
<dbReference type="EC" id="2.7.1.180" evidence="2"/>
<dbReference type="PROSITE" id="PS51318">
    <property type="entry name" value="TAT"/>
    <property type="match status" value="1"/>
</dbReference>
<evidence type="ECO:0000256" key="5">
    <source>
        <dbReference type="ARBA" id="ARBA00022679"/>
    </source>
</evidence>
<evidence type="ECO:0000256" key="8">
    <source>
        <dbReference type="ARBA" id="ARBA00022842"/>
    </source>
</evidence>
<dbReference type="PANTHER" id="PTHR30040:SF2">
    <property type="entry name" value="FAD:PROTEIN FMN TRANSFERASE"/>
    <property type="match status" value="1"/>
</dbReference>
<dbReference type="SUPFAM" id="SSF143631">
    <property type="entry name" value="ApbE-like"/>
    <property type="match status" value="1"/>
</dbReference>
<dbReference type="Gene3D" id="3.10.520.10">
    <property type="entry name" value="ApbE-like domains"/>
    <property type="match status" value="1"/>
</dbReference>
<keyword evidence="5" id="KW-0808">Transferase</keyword>
<dbReference type="Pfam" id="PF02424">
    <property type="entry name" value="ApbE"/>
    <property type="match status" value="1"/>
</dbReference>
<evidence type="ECO:0000256" key="4">
    <source>
        <dbReference type="ARBA" id="ARBA00022630"/>
    </source>
</evidence>
<comment type="cofactor">
    <cofactor evidence="1">
        <name>Mg(2+)</name>
        <dbReference type="ChEBI" id="CHEBI:18420"/>
    </cofactor>
</comment>
<dbReference type="InterPro" id="IPR003374">
    <property type="entry name" value="ApbE-like_sf"/>
</dbReference>
<evidence type="ECO:0000256" key="9">
    <source>
        <dbReference type="ARBA" id="ARBA00031306"/>
    </source>
</evidence>
<accession>A0A5C5W9J8</accession>
<evidence type="ECO:0000256" key="6">
    <source>
        <dbReference type="ARBA" id="ARBA00022723"/>
    </source>
</evidence>
<dbReference type="InterPro" id="IPR006311">
    <property type="entry name" value="TAT_signal"/>
</dbReference>
<keyword evidence="6" id="KW-0479">Metal-binding</keyword>
<proteinExistence type="predicted"/>
<comment type="catalytic activity">
    <reaction evidence="10">
        <text>L-threonyl-[protein] + FAD = FMN-L-threonyl-[protein] + AMP + H(+)</text>
        <dbReference type="Rhea" id="RHEA:36847"/>
        <dbReference type="Rhea" id="RHEA-COMP:11060"/>
        <dbReference type="Rhea" id="RHEA-COMP:11061"/>
        <dbReference type="ChEBI" id="CHEBI:15378"/>
        <dbReference type="ChEBI" id="CHEBI:30013"/>
        <dbReference type="ChEBI" id="CHEBI:57692"/>
        <dbReference type="ChEBI" id="CHEBI:74257"/>
        <dbReference type="ChEBI" id="CHEBI:456215"/>
        <dbReference type="EC" id="2.7.1.180"/>
    </reaction>
</comment>
<evidence type="ECO:0000256" key="1">
    <source>
        <dbReference type="ARBA" id="ARBA00001946"/>
    </source>
</evidence>
<gene>
    <name evidence="11" type="primary">apbE_1</name>
    <name evidence="11" type="ORF">Pla111_09070</name>
</gene>
<protein>
    <recommendedName>
        <fullName evidence="3">FAD:protein FMN transferase</fullName>
        <ecNumber evidence="2">2.7.1.180</ecNumber>
    </recommendedName>
    <alternativeName>
        <fullName evidence="9">Flavin transferase</fullName>
    </alternativeName>
</protein>
<keyword evidence="7" id="KW-0274">FAD</keyword>
<keyword evidence="8" id="KW-0460">Magnesium</keyword>
<dbReference type="GO" id="GO:0046872">
    <property type="term" value="F:metal ion binding"/>
    <property type="evidence" value="ECO:0007669"/>
    <property type="project" value="UniProtKB-KW"/>
</dbReference>
<evidence type="ECO:0000256" key="7">
    <source>
        <dbReference type="ARBA" id="ARBA00022827"/>
    </source>
</evidence>
<sequence>MGRLAGMDHRRQSRRDFLRGRSALGAAADLIGSAIDTAADAIGNVFPESPPPAALPRHTEQRIVTLARRAMACEWELRLVVSREQNETTAGMAALDLVERLEDQLTVYRDDSELIDINRNAAATPWPVEARLFELLQLAGELYDETGGAFDLTSGPLSQVWGFAQRAGVLPQEDARLAALQQVGWSDVMLDPAERTLQYLREGIEINVNSIGKGYALDRAGELLSERGVEASLMHGGTSTLLARGVNPLAEGAGWEVGLGDPTQPDQRLAKFVLRDEAFSTSGSGTQFFEYEGRRYGHLIDPRTGWPAEGLHSASVIAPTAAQADALSTACYILGVEGTAELCERRPDLCAVLLAPATDADGAPSVRIHAFNFQRARPNEPHPFREGVEVLSGGCR</sequence>
<dbReference type="AlphaFoldDB" id="A0A5C5W9J8"/>
<comment type="caution">
    <text evidence="11">The sequence shown here is derived from an EMBL/GenBank/DDBJ whole genome shotgun (WGS) entry which is preliminary data.</text>
</comment>
<organism evidence="11 12">
    <name type="scientific">Botrimarina hoheduenensis</name>
    <dbReference type="NCBI Taxonomy" id="2528000"/>
    <lineage>
        <taxon>Bacteria</taxon>
        <taxon>Pseudomonadati</taxon>
        <taxon>Planctomycetota</taxon>
        <taxon>Planctomycetia</taxon>
        <taxon>Pirellulales</taxon>
        <taxon>Lacipirellulaceae</taxon>
        <taxon>Botrimarina</taxon>
    </lineage>
</organism>
<evidence type="ECO:0000256" key="3">
    <source>
        <dbReference type="ARBA" id="ARBA00016337"/>
    </source>
</evidence>
<evidence type="ECO:0000313" key="11">
    <source>
        <dbReference type="EMBL" id="TWT47294.1"/>
    </source>
</evidence>
<keyword evidence="12" id="KW-1185">Reference proteome</keyword>
<dbReference type="InterPro" id="IPR024932">
    <property type="entry name" value="ApbE"/>
</dbReference>
<evidence type="ECO:0000313" key="12">
    <source>
        <dbReference type="Proteomes" id="UP000318995"/>
    </source>
</evidence>
<dbReference type="PANTHER" id="PTHR30040">
    <property type="entry name" value="THIAMINE BIOSYNTHESIS LIPOPROTEIN APBE"/>
    <property type="match status" value="1"/>
</dbReference>
<dbReference type="Proteomes" id="UP000318995">
    <property type="component" value="Unassembled WGS sequence"/>
</dbReference>
<evidence type="ECO:0000256" key="2">
    <source>
        <dbReference type="ARBA" id="ARBA00011955"/>
    </source>
</evidence>
<keyword evidence="4" id="KW-0285">Flavoprotein</keyword>
<dbReference type="GO" id="GO:0016740">
    <property type="term" value="F:transferase activity"/>
    <property type="evidence" value="ECO:0007669"/>
    <property type="project" value="UniProtKB-KW"/>
</dbReference>